<evidence type="ECO:0000256" key="8">
    <source>
        <dbReference type="SAM" id="MobiDB-lite"/>
    </source>
</evidence>
<feature type="domain" description="Chaplin" evidence="11">
    <location>
        <begin position="39"/>
        <end position="79"/>
    </location>
</feature>
<dbReference type="OrthoDB" id="3544424at2"/>
<dbReference type="GO" id="GO:0007155">
    <property type="term" value="P:cell adhesion"/>
    <property type="evidence" value="ECO:0007669"/>
    <property type="project" value="UniProtKB-KW"/>
</dbReference>
<keyword evidence="9" id="KW-1133">Transmembrane helix</keyword>
<sequence>MRQTLSRGMVAAAAATGVLSLCGSPVFADSGAEASTAGSPGVLSGNSVQIPLHVPVNICGNTVDVVAALNPAFGNACGNGRTAPAAPAAPAPPAVTVPAQSTPVDGSGTAEAPRSPVVSQHTPAAPVPVHHQTSQGTPQYQQPHLVTPVVDDGTQAESTPALAETGGEGILAASAVSVALLAGGLVLYRRGRVASHR</sequence>
<feature type="signal peptide" evidence="10">
    <location>
        <begin position="1"/>
        <end position="28"/>
    </location>
</feature>
<evidence type="ECO:0000256" key="9">
    <source>
        <dbReference type="SAM" id="Phobius"/>
    </source>
</evidence>
<evidence type="ECO:0000313" key="13">
    <source>
        <dbReference type="EMBL" id="QEV39308.1"/>
    </source>
</evidence>
<dbReference type="Pfam" id="PF03777">
    <property type="entry name" value="ChpA-C"/>
    <property type="match status" value="1"/>
</dbReference>
<organism evidence="12 14">
    <name type="scientific">Streptomyces nodosus</name>
    <dbReference type="NCBI Taxonomy" id="40318"/>
    <lineage>
        <taxon>Bacteria</taxon>
        <taxon>Bacillati</taxon>
        <taxon>Actinomycetota</taxon>
        <taxon>Actinomycetes</taxon>
        <taxon>Kitasatosporales</taxon>
        <taxon>Streptomycetaceae</taxon>
        <taxon>Streptomyces</taxon>
    </lineage>
</organism>
<keyword evidence="9" id="KW-0472">Membrane</keyword>
<keyword evidence="5" id="KW-0130">Cell adhesion</keyword>
<keyword evidence="2" id="KW-0134">Cell wall</keyword>
<keyword evidence="9" id="KW-0812">Transmembrane</keyword>
<dbReference type="AlphaFoldDB" id="A0A0B5DBW0"/>
<evidence type="ECO:0000256" key="4">
    <source>
        <dbReference type="ARBA" id="ARBA00022729"/>
    </source>
</evidence>
<evidence type="ECO:0000256" key="6">
    <source>
        <dbReference type="ARBA" id="ARBA00023087"/>
    </source>
</evidence>
<dbReference type="PROSITE" id="PS51884">
    <property type="entry name" value="CHAPLIN"/>
    <property type="match status" value="1"/>
</dbReference>
<dbReference type="STRING" id="40318.SNOD_12375"/>
<dbReference type="Proteomes" id="UP000325763">
    <property type="component" value="Chromosome"/>
</dbReference>
<proteinExistence type="predicted"/>
<evidence type="ECO:0000256" key="7">
    <source>
        <dbReference type="PROSITE-ProRule" id="PRU01232"/>
    </source>
</evidence>
<feature type="region of interest" description="Disordered" evidence="8">
    <location>
        <begin position="82"/>
        <end position="140"/>
    </location>
</feature>
<dbReference type="InterPro" id="IPR005528">
    <property type="entry name" value="ChpA-H"/>
</dbReference>
<evidence type="ECO:0000256" key="5">
    <source>
        <dbReference type="ARBA" id="ARBA00022889"/>
    </source>
</evidence>
<dbReference type="KEGG" id="snq:CP978_12695"/>
<reference evidence="12 14" key="2">
    <citation type="journal article" date="2016" name="Appl. Microbiol. Biotechnol.">
        <title>Exploiting the genome sequence of Streptomyces nodosus for enhanced antibiotic production.</title>
        <authorList>
            <person name="Sweeney P."/>
            <person name="Murphy C.D."/>
            <person name="Caffrey P."/>
        </authorList>
    </citation>
    <scope>NUCLEOTIDE SEQUENCE [LARGE SCALE GENOMIC DNA]</scope>
    <source>
        <strain evidence="12 14">ATCC 14899</strain>
    </source>
</reference>
<evidence type="ECO:0000313" key="14">
    <source>
        <dbReference type="Proteomes" id="UP000031526"/>
    </source>
</evidence>
<dbReference type="Proteomes" id="UP000031526">
    <property type="component" value="Chromosome"/>
</dbReference>
<dbReference type="HOGENOM" id="CLU_070271_1_0_11"/>
<evidence type="ECO:0000256" key="1">
    <source>
        <dbReference type="ARBA" id="ARBA00004191"/>
    </source>
</evidence>
<keyword evidence="3" id="KW-0964">Secreted</keyword>
<evidence type="ECO:0000313" key="12">
    <source>
        <dbReference type="EMBL" id="AJE40759.1"/>
    </source>
</evidence>
<evidence type="ECO:0000259" key="11">
    <source>
        <dbReference type="PROSITE" id="PS51884"/>
    </source>
</evidence>
<feature type="compositionally biased region" description="Polar residues" evidence="8">
    <location>
        <begin position="131"/>
        <end position="140"/>
    </location>
</feature>
<reference evidence="13 15" key="3">
    <citation type="submission" date="2017-09" db="EMBL/GenBank/DDBJ databases">
        <title>Streptomyces genome completion.</title>
        <authorList>
            <person name="Lee N."/>
            <person name="Cho B.-K."/>
        </authorList>
    </citation>
    <scope>NUCLEOTIDE SEQUENCE [LARGE SCALE GENOMIC DNA]</scope>
    <source>
        <strain evidence="13 15">ATCC 14899</strain>
    </source>
</reference>
<evidence type="ECO:0000256" key="10">
    <source>
        <dbReference type="SAM" id="SignalP"/>
    </source>
</evidence>
<evidence type="ECO:0000256" key="2">
    <source>
        <dbReference type="ARBA" id="ARBA00022512"/>
    </source>
</evidence>
<protein>
    <submittedName>
        <fullName evidence="13">Chaplin</fullName>
    </submittedName>
</protein>
<dbReference type="RefSeq" id="WP_043440313.1">
    <property type="nucleotide sequence ID" value="NZ_CP009313.1"/>
</dbReference>
<keyword evidence="4 10" id="KW-0732">Signal</keyword>
<keyword evidence="6 7" id="KW-0034">Amyloid</keyword>
<feature type="chain" id="PRO_5044052761" evidence="10">
    <location>
        <begin position="29"/>
        <end position="197"/>
    </location>
</feature>
<name>A0A0B5DBW0_9ACTN</name>
<comment type="subcellular location">
    <subcellularLocation>
        <location evidence="1">Secreted</location>
        <location evidence="1">Cell wall</location>
    </subcellularLocation>
</comment>
<accession>A0A0B5DBW0</accession>
<evidence type="ECO:0000313" key="15">
    <source>
        <dbReference type="Proteomes" id="UP000325763"/>
    </source>
</evidence>
<reference evidence="14" key="1">
    <citation type="submission" date="2014-09" db="EMBL/GenBank/DDBJ databases">
        <title>Sequence of the Streptomyces nodosus genome.</title>
        <authorList>
            <person name="Sweeney P."/>
            <person name="Stephens N."/>
            <person name="Murphy C."/>
            <person name="Caffrey P."/>
        </authorList>
    </citation>
    <scope>NUCLEOTIDE SEQUENCE [LARGE SCALE GENOMIC DNA]</scope>
    <source>
        <strain evidence="14">ATCC 14899</strain>
    </source>
</reference>
<evidence type="ECO:0000256" key="3">
    <source>
        <dbReference type="ARBA" id="ARBA00022525"/>
    </source>
</evidence>
<dbReference type="EMBL" id="CP009313">
    <property type="protein sequence ID" value="AJE40759.1"/>
    <property type="molecule type" value="Genomic_DNA"/>
</dbReference>
<keyword evidence="14" id="KW-1185">Reference proteome</keyword>
<gene>
    <name evidence="13" type="ORF">CP978_12695</name>
    <name evidence="12" type="ORF">SNOD_12375</name>
</gene>
<feature type="transmembrane region" description="Helical" evidence="9">
    <location>
        <begin position="169"/>
        <end position="188"/>
    </location>
</feature>
<dbReference type="EMBL" id="CP023747">
    <property type="protein sequence ID" value="QEV39308.1"/>
    <property type="molecule type" value="Genomic_DNA"/>
</dbReference>